<evidence type="ECO:0000256" key="5">
    <source>
        <dbReference type="ARBA" id="ARBA00022771"/>
    </source>
</evidence>
<dbReference type="GeneID" id="111835916"/>
<keyword evidence="8" id="KW-0238">DNA-binding</keyword>
<evidence type="ECO:0000256" key="1">
    <source>
        <dbReference type="ARBA" id="ARBA00004123"/>
    </source>
</evidence>
<evidence type="ECO:0000256" key="11">
    <source>
        <dbReference type="PROSITE-ProRule" id="PRU00042"/>
    </source>
</evidence>
<evidence type="ECO:0000256" key="9">
    <source>
        <dbReference type="ARBA" id="ARBA00023163"/>
    </source>
</evidence>
<evidence type="ECO:0000259" key="13">
    <source>
        <dbReference type="PROSITE" id="PS50157"/>
    </source>
</evidence>
<dbReference type="Pfam" id="PF21276">
    <property type="entry name" value="ZNF512_C2HC"/>
    <property type="match status" value="1"/>
</dbReference>
<accession>A0A3B3RT48</accession>
<keyword evidence="3" id="KW-0479">Metal-binding</keyword>
<feature type="compositionally biased region" description="Basic residues" evidence="12">
    <location>
        <begin position="239"/>
        <end position="249"/>
    </location>
</feature>
<feature type="compositionally biased region" description="Polar residues" evidence="12">
    <location>
        <begin position="651"/>
        <end position="681"/>
    </location>
</feature>
<evidence type="ECO:0000313" key="14">
    <source>
        <dbReference type="Ensembl" id="ENSPKIP00000021010.1"/>
    </source>
</evidence>
<dbReference type="AlphaFoldDB" id="A0A3B3RT48"/>
<evidence type="ECO:0000256" key="8">
    <source>
        <dbReference type="ARBA" id="ARBA00023125"/>
    </source>
</evidence>
<keyword evidence="9" id="KW-0804">Transcription</keyword>
<comment type="subcellular location">
    <subcellularLocation>
        <location evidence="1">Nucleus</location>
    </subcellularLocation>
</comment>
<feature type="domain" description="C2H2-type" evidence="13">
    <location>
        <begin position="381"/>
        <end position="409"/>
    </location>
</feature>
<evidence type="ECO:0000256" key="7">
    <source>
        <dbReference type="ARBA" id="ARBA00023015"/>
    </source>
</evidence>
<evidence type="ECO:0000313" key="15">
    <source>
        <dbReference type="Proteomes" id="UP000261540"/>
    </source>
</evidence>
<dbReference type="InterPro" id="IPR052274">
    <property type="entry name" value="Krueppel_C2H2_Zn-finger"/>
</dbReference>
<dbReference type="GeneTree" id="ENSGT00940000159165"/>
<reference evidence="14" key="2">
    <citation type="submission" date="2025-09" db="UniProtKB">
        <authorList>
            <consortium name="Ensembl"/>
        </authorList>
    </citation>
    <scope>IDENTIFICATION</scope>
</reference>
<dbReference type="InterPro" id="IPR036236">
    <property type="entry name" value="Znf_C2H2_sf"/>
</dbReference>
<evidence type="ECO:0000256" key="6">
    <source>
        <dbReference type="ARBA" id="ARBA00022833"/>
    </source>
</evidence>
<feature type="compositionally biased region" description="Basic and acidic residues" evidence="12">
    <location>
        <begin position="465"/>
        <end position="478"/>
    </location>
</feature>
<feature type="compositionally biased region" description="Low complexity" evidence="12">
    <location>
        <begin position="194"/>
        <end position="217"/>
    </location>
</feature>
<feature type="compositionally biased region" description="Basic and acidic residues" evidence="12">
    <location>
        <begin position="18"/>
        <end position="45"/>
    </location>
</feature>
<evidence type="ECO:0000256" key="3">
    <source>
        <dbReference type="ARBA" id="ARBA00022723"/>
    </source>
</evidence>
<keyword evidence="7" id="KW-0805">Transcription regulation</keyword>
<dbReference type="RefSeq" id="XP_023652471.1">
    <property type="nucleotide sequence ID" value="XM_023796703.2"/>
</dbReference>
<dbReference type="GO" id="GO:0003677">
    <property type="term" value="F:DNA binding"/>
    <property type="evidence" value="ECO:0007669"/>
    <property type="project" value="UniProtKB-KW"/>
</dbReference>
<keyword evidence="10" id="KW-0539">Nucleus</keyword>
<dbReference type="PANTHER" id="PTHR22979">
    <property type="entry name" value="ZINC FINGER PROTEIN-RELATED"/>
    <property type="match status" value="1"/>
</dbReference>
<dbReference type="GO" id="GO:0008270">
    <property type="term" value="F:zinc ion binding"/>
    <property type="evidence" value="ECO:0007669"/>
    <property type="project" value="UniProtKB-KW"/>
</dbReference>
<feature type="region of interest" description="Disordered" evidence="12">
    <location>
        <begin position="405"/>
        <end position="497"/>
    </location>
</feature>
<comment type="similarity">
    <text evidence="2">Belongs to the krueppel C2H2-type zinc-finger protein family.</text>
</comment>
<evidence type="ECO:0000256" key="10">
    <source>
        <dbReference type="ARBA" id="ARBA00023242"/>
    </source>
</evidence>
<dbReference type="SMART" id="SM00355">
    <property type="entry name" value="ZnF_C2H2"/>
    <property type="match status" value="6"/>
</dbReference>
<dbReference type="Ensembl" id="ENSPKIT00000001635.1">
    <property type="protein sequence ID" value="ENSPKIP00000021010.1"/>
    <property type="gene ID" value="ENSPKIG00000005574.1"/>
</dbReference>
<dbReference type="PROSITE" id="PS00028">
    <property type="entry name" value="ZINC_FINGER_C2H2_1"/>
    <property type="match status" value="4"/>
</dbReference>
<evidence type="ECO:0000256" key="12">
    <source>
        <dbReference type="SAM" id="MobiDB-lite"/>
    </source>
</evidence>
<dbReference type="STRING" id="1676925.ENSPKIP00000021010"/>
<dbReference type="RefSeq" id="XP_023652469.1">
    <property type="nucleotide sequence ID" value="XM_023796701.2"/>
</dbReference>
<dbReference type="Gene3D" id="3.30.160.60">
    <property type="entry name" value="Classic Zinc Finger"/>
    <property type="match status" value="3"/>
</dbReference>
<feature type="region of interest" description="Disordered" evidence="12">
    <location>
        <begin position="651"/>
        <end position="709"/>
    </location>
</feature>
<keyword evidence="6" id="KW-0862">Zinc</keyword>
<dbReference type="OrthoDB" id="9949647at2759"/>
<sequence length="709" mass="78667">MLGGGRPGGRTRMSPAAGDRRPGLEHSKEGPCEEAMDGRCGERPRPGSQELRPVPGAMLSQWRERFRSQARVRCPRPGCCLDFPSLYGLKYHYQRCQGVPPAERQSHHCPHCKGVFSTEARLRKHLAWSHPGWALRAPARLRFGAPELSPTRKTSGKRPTKSPNPIPGVPKVLKAQHTAHPAQNGERVPQTQPSSSSSSDSSSWTSASSGSESDSPSPLLQEAEEHEEAEEEEKDLERSRHRRKQKTPKKFTGDQPSISGTFGLKGLTQSEDRPKGRGAGADWNGFTQGCMRKTPPASHPEHPDGRGWPTLIERSRGPVRRPLPALPRRTEVCQKLQDALSCSQCRRQFCSRAGLEFHTAVEHSDKNRCGREVEEVKVPVFQCQHCGKNYRSKAGRDYHLRSAHATATTSAAMGPKRQQPNEGREKGENLDDGGSEKEEQMEEEVEEEEHRDDSSTEEEEQQEPGDTKREGRCERMPTEEEEQATRLMSTEEEGQPEHVLTMEEGRPEVTEEDFGRTPSGRVRRRSAQVAVFHLQEIAEDELASDWGGRRHRRDDLVPDSRKLNYTRPRPLTLSPGTVERWRMELKEKGFICCPNTGCEAVYTSAAGLKAHLAGCEKGGGSAGKYTCLLCQKEFGSESGVKYHIGKTHSQNWFRSTNHPGPSSGSKGSQNGLKGASESSATVKKRGRKPKERPPDGSDESEAGACSVRD</sequence>
<name>A0A3B3RT48_9TELE</name>
<feature type="domain" description="C2H2-type" evidence="13">
    <location>
        <begin position="625"/>
        <end position="649"/>
    </location>
</feature>
<dbReference type="RefSeq" id="XP_023652470.1">
    <property type="nucleotide sequence ID" value="XM_023796702.2"/>
</dbReference>
<dbReference type="Proteomes" id="UP000261540">
    <property type="component" value="Unplaced"/>
</dbReference>
<dbReference type="InterPro" id="IPR048408">
    <property type="entry name" value="ZNF512_C2HC"/>
</dbReference>
<dbReference type="KEGG" id="pki:111835916"/>
<feature type="domain" description="C2H2-type" evidence="13">
    <location>
        <begin position="107"/>
        <end position="132"/>
    </location>
</feature>
<feature type="compositionally biased region" description="Acidic residues" evidence="12">
    <location>
        <begin position="222"/>
        <end position="234"/>
    </location>
</feature>
<keyword evidence="4" id="KW-0677">Repeat</keyword>
<dbReference type="InterPro" id="IPR013087">
    <property type="entry name" value="Znf_C2H2_type"/>
</dbReference>
<dbReference type="GO" id="GO:0005634">
    <property type="term" value="C:nucleus"/>
    <property type="evidence" value="ECO:0007669"/>
    <property type="project" value="UniProtKB-SubCell"/>
</dbReference>
<organism evidence="14 15">
    <name type="scientific">Paramormyrops kingsleyae</name>
    <dbReference type="NCBI Taxonomy" id="1676925"/>
    <lineage>
        <taxon>Eukaryota</taxon>
        <taxon>Metazoa</taxon>
        <taxon>Chordata</taxon>
        <taxon>Craniata</taxon>
        <taxon>Vertebrata</taxon>
        <taxon>Euteleostomi</taxon>
        <taxon>Actinopterygii</taxon>
        <taxon>Neopterygii</taxon>
        <taxon>Teleostei</taxon>
        <taxon>Osteoglossocephala</taxon>
        <taxon>Osteoglossomorpha</taxon>
        <taxon>Osteoglossiformes</taxon>
        <taxon>Mormyridae</taxon>
        <taxon>Paramormyrops</taxon>
    </lineage>
</organism>
<feature type="region of interest" description="Disordered" evidence="12">
    <location>
        <begin position="144"/>
        <end position="323"/>
    </location>
</feature>
<feature type="domain" description="C2H2-type" evidence="13">
    <location>
        <begin position="340"/>
        <end position="368"/>
    </location>
</feature>
<feature type="region of interest" description="Disordered" evidence="12">
    <location>
        <begin position="1"/>
        <end position="56"/>
    </location>
</feature>
<feature type="compositionally biased region" description="Basic and acidic residues" evidence="12">
    <location>
        <begin position="422"/>
        <end position="438"/>
    </location>
</feature>
<keyword evidence="5 11" id="KW-0863">Zinc-finger</keyword>
<reference evidence="14" key="1">
    <citation type="submission" date="2025-08" db="UniProtKB">
        <authorList>
            <consortium name="Ensembl"/>
        </authorList>
    </citation>
    <scope>IDENTIFICATION</scope>
</reference>
<dbReference type="PROSITE" id="PS50157">
    <property type="entry name" value="ZINC_FINGER_C2H2_2"/>
    <property type="match status" value="4"/>
</dbReference>
<dbReference type="PANTHER" id="PTHR22979:SF3">
    <property type="entry name" value="ZINC FINGER PROTEIN 512B"/>
    <property type="match status" value="1"/>
</dbReference>
<keyword evidence="15" id="KW-1185">Reference proteome</keyword>
<proteinExistence type="inferred from homology"/>
<evidence type="ECO:0000256" key="2">
    <source>
        <dbReference type="ARBA" id="ARBA00006991"/>
    </source>
</evidence>
<feature type="compositionally biased region" description="Acidic residues" evidence="12">
    <location>
        <begin position="439"/>
        <end position="463"/>
    </location>
</feature>
<evidence type="ECO:0000256" key="4">
    <source>
        <dbReference type="ARBA" id="ARBA00022737"/>
    </source>
</evidence>
<protein>
    <submittedName>
        <fullName evidence="14">Zinc finger protein 512B-like</fullName>
    </submittedName>
</protein>
<dbReference type="SUPFAM" id="SSF57667">
    <property type="entry name" value="beta-beta-alpha zinc fingers"/>
    <property type="match status" value="5"/>
</dbReference>